<name>A0ABN8IGR5_9NEOP</name>
<evidence type="ECO:0000313" key="1">
    <source>
        <dbReference type="EMBL" id="CAH2050790.1"/>
    </source>
</evidence>
<evidence type="ECO:0000313" key="2">
    <source>
        <dbReference type="Proteomes" id="UP000837857"/>
    </source>
</evidence>
<dbReference type="Proteomes" id="UP000837857">
    <property type="component" value="Chromosome 2"/>
</dbReference>
<accession>A0ABN8IGR5</accession>
<proteinExistence type="predicted"/>
<sequence>MDTAQPRYDTPHGRHTEHSSRNVVLTAHIYRIQQRSVRTSNPVFRPTFVVVSTNVGRNVTRRPISCVTRVHHLHVFHGWNDRAGRRYSFFRETRAVVDRGLGLCVYIAAVRHCPCRGRAETGGWRAVERPAASPPDVTLTARRWRHRRTR</sequence>
<gene>
    <name evidence="1" type="ORF">IPOD504_LOCUS7674</name>
</gene>
<keyword evidence="2" id="KW-1185">Reference proteome</keyword>
<dbReference type="EMBL" id="OW152814">
    <property type="protein sequence ID" value="CAH2050790.1"/>
    <property type="molecule type" value="Genomic_DNA"/>
</dbReference>
<protein>
    <submittedName>
        <fullName evidence="1">Uncharacterized protein</fullName>
    </submittedName>
</protein>
<organism evidence="1 2">
    <name type="scientific">Iphiclides podalirius</name>
    <name type="common">scarce swallowtail</name>
    <dbReference type="NCBI Taxonomy" id="110791"/>
    <lineage>
        <taxon>Eukaryota</taxon>
        <taxon>Metazoa</taxon>
        <taxon>Ecdysozoa</taxon>
        <taxon>Arthropoda</taxon>
        <taxon>Hexapoda</taxon>
        <taxon>Insecta</taxon>
        <taxon>Pterygota</taxon>
        <taxon>Neoptera</taxon>
        <taxon>Endopterygota</taxon>
        <taxon>Lepidoptera</taxon>
        <taxon>Glossata</taxon>
        <taxon>Ditrysia</taxon>
        <taxon>Papilionoidea</taxon>
        <taxon>Papilionidae</taxon>
        <taxon>Papilioninae</taxon>
        <taxon>Iphiclides</taxon>
    </lineage>
</organism>
<feature type="non-terminal residue" evidence="1">
    <location>
        <position position="150"/>
    </location>
</feature>
<reference evidence="1" key="1">
    <citation type="submission" date="2022-03" db="EMBL/GenBank/DDBJ databases">
        <authorList>
            <person name="Martin H S."/>
        </authorList>
    </citation>
    <scope>NUCLEOTIDE SEQUENCE</scope>
</reference>